<reference evidence="5 6" key="1">
    <citation type="submission" date="2021-03" db="EMBL/GenBank/DDBJ databases">
        <title>Fibrella sp. HMF5405 genome sequencing and assembly.</title>
        <authorList>
            <person name="Kang H."/>
            <person name="Kim H."/>
            <person name="Bae S."/>
            <person name="Joh K."/>
        </authorList>
    </citation>
    <scope>NUCLEOTIDE SEQUENCE [LARGE SCALE GENOMIC DNA]</scope>
    <source>
        <strain evidence="5 6">HMF5405</strain>
    </source>
</reference>
<keyword evidence="2 4" id="KW-0732">Signal</keyword>
<dbReference type="InterPro" id="IPR009742">
    <property type="entry name" value="Curlin_rpt"/>
</dbReference>
<feature type="region of interest" description="Disordered" evidence="3">
    <location>
        <begin position="156"/>
        <end position="199"/>
    </location>
</feature>
<feature type="compositionally biased region" description="Polar residues" evidence="3">
    <location>
        <begin position="156"/>
        <end position="183"/>
    </location>
</feature>
<feature type="compositionally biased region" description="Polar residues" evidence="3">
    <location>
        <begin position="250"/>
        <end position="262"/>
    </location>
</feature>
<feature type="compositionally biased region" description="Polar residues" evidence="3">
    <location>
        <begin position="278"/>
        <end position="295"/>
    </location>
</feature>
<feature type="region of interest" description="Disordered" evidence="3">
    <location>
        <begin position="250"/>
        <end position="301"/>
    </location>
</feature>
<proteinExistence type="inferred from homology"/>
<feature type="compositionally biased region" description="Polar residues" evidence="3">
    <location>
        <begin position="103"/>
        <end position="115"/>
    </location>
</feature>
<evidence type="ECO:0000256" key="2">
    <source>
        <dbReference type="ARBA" id="ARBA00022729"/>
    </source>
</evidence>
<comment type="caution">
    <text evidence="5">The sequence shown here is derived from an EMBL/GenBank/DDBJ whole genome shotgun (WGS) entry which is preliminary data.</text>
</comment>
<feature type="compositionally biased region" description="Gly residues" evidence="3">
    <location>
        <begin position="118"/>
        <end position="128"/>
    </location>
</feature>
<dbReference type="Pfam" id="PF07012">
    <property type="entry name" value="Curlin_rpt"/>
    <property type="match status" value="1"/>
</dbReference>
<name>A0ABS3JF18_9BACT</name>
<dbReference type="RefSeq" id="WP_207328554.1">
    <property type="nucleotide sequence ID" value="NZ_JAFMYW010000002.1"/>
</dbReference>
<protein>
    <recommendedName>
        <fullName evidence="7">Curlin associated repeat-containing protein</fullName>
    </recommendedName>
</protein>
<evidence type="ECO:0008006" key="7">
    <source>
        <dbReference type="Google" id="ProtNLM"/>
    </source>
</evidence>
<evidence type="ECO:0000313" key="6">
    <source>
        <dbReference type="Proteomes" id="UP000664628"/>
    </source>
</evidence>
<evidence type="ECO:0000256" key="4">
    <source>
        <dbReference type="SAM" id="SignalP"/>
    </source>
</evidence>
<evidence type="ECO:0000256" key="1">
    <source>
        <dbReference type="ARBA" id="ARBA00009766"/>
    </source>
</evidence>
<evidence type="ECO:0000313" key="5">
    <source>
        <dbReference type="EMBL" id="MBO0948595.1"/>
    </source>
</evidence>
<dbReference type="EMBL" id="JAFMYW010000002">
    <property type="protein sequence ID" value="MBO0948595.1"/>
    <property type="molecule type" value="Genomic_DNA"/>
</dbReference>
<sequence>MKKLILTGAALVAFAAASFAQNNSTVNQSGNAQTGVSTQNGNQQTANIQQVGTVSGANQNFGNYAGTFQGTAGSPNTSGPNTANINQNGGANGGSQGNRAASTQSGNNQLSTINQNGGANGASGGGTTGAASLGSKAGDGNFAGTLQTGAYGTATVNQNNGSQNNLGEVYQNGSGASAAEQNQGTVNQSNTSSGNTGSVYQGFVAPGTMSSAVKGNQATINQGRTAASDPNYTVGVAAESINNRAAIQQTADGNNGRISQGATGDVDSDGAISAGRSAGSQAQLTQSGANNTGTIDQGVESGNAIGSQATLNQSGTNNKGEIVQAGLNYAVDNGSTATIIQEGTNAGRTIDAGRAADVGAGIYQGFVGTTTGNTASIHQTANSNDSEARIYQAFGGNATSAGDQGTIMQGGLNNFAQIVQSSTPYTGAAATGSGNQGFITQVDGTSENDARMDQGRSEDGTGATATDNVGRINQSGNNSNAAISQGRIYFVDADGNDVQLGAQDASETNLALGNSSVRNDARIDQVGGTAQNANISQSGTDNDATITQTDGSMKRGVIVQTGGSANARATITQNENVTNNNASIYQIGGTDVNGSGIGNDAGITQGGGSFNEAHVRQGAQSGPVSNDNTATMTQNGNYNEARLRQTNSNNMATVMQTGGSSSAITNRLRAATAVEDSFAIQNGIGNTLNVMQTSTTAANNANVSQVGNGNSGTVTQQN</sequence>
<organism evidence="5 6">
    <name type="scientific">Fibrella forsythiae</name>
    <dbReference type="NCBI Taxonomy" id="2817061"/>
    <lineage>
        <taxon>Bacteria</taxon>
        <taxon>Pseudomonadati</taxon>
        <taxon>Bacteroidota</taxon>
        <taxon>Cytophagia</taxon>
        <taxon>Cytophagales</taxon>
        <taxon>Spirosomataceae</taxon>
        <taxon>Fibrella</taxon>
    </lineage>
</organism>
<evidence type="ECO:0000256" key="3">
    <source>
        <dbReference type="SAM" id="MobiDB-lite"/>
    </source>
</evidence>
<feature type="compositionally biased region" description="Basic and acidic residues" evidence="3">
    <location>
        <begin position="448"/>
        <end position="459"/>
    </location>
</feature>
<comment type="similarity">
    <text evidence="1">Belongs to the CsgA/CsgB family.</text>
</comment>
<dbReference type="Proteomes" id="UP000664628">
    <property type="component" value="Unassembled WGS sequence"/>
</dbReference>
<feature type="compositionally biased region" description="Low complexity" evidence="3">
    <location>
        <begin position="184"/>
        <end position="199"/>
    </location>
</feature>
<feature type="region of interest" description="Disordered" evidence="3">
    <location>
        <begin position="66"/>
        <end position="128"/>
    </location>
</feature>
<feature type="region of interest" description="Disordered" evidence="3">
    <location>
        <begin position="446"/>
        <end position="478"/>
    </location>
</feature>
<accession>A0ABS3JF18</accession>
<feature type="compositionally biased region" description="Polar residues" evidence="3">
    <location>
        <begin position="463"/>
        <end position="478"/>
    </location>
</feature>
<feature type="signal peptide" evidence="4">
    <location>
        <begin position="1"/>
        <end position="20"/>
    </location>
</feature>
<feature type="compositionally biased region" description="Polar residues" evidence="3">
    <location>
        <begin position="66"/>
        <end position="82"/>
    </location>
</feature>
<gene>
    <name evidence="5" type="ORF">J2I46_08395</name>
</gene>
<feature type="chain" id="PRO_5045048729" description="Curlin associated repeat-containing protein" evidence="4">
    <location>
        <begin position="21"/>
        <end position="718"/>
    </location>
</feature>
<keyword evidence="6" id="KW-1185">Reference proteome</keyword>